<dbReference type="AlphaFoldDB" id="A0A6G0HJ80"/>
<keyword evidence="7" id="KW-1185">Reference proteome</keyword>
<evidence type="ECO:0000256" key="2">
    <source>
        <dbReference type="ARBA" id="ARBA00022771"/>
    </source>
</evidence>
<dbReference type="PROSITE" id="PS50119">
    <property type="entry name" value="ZF_BBOX"/>
    <property type="match status" value="2"/>
</dbReference>
<keyword evidence="3" id="KW-0862">Zinc</keyword>
<evidence type="ECO:0000256" key="3">
    <source>
        <dbReference type="ARBA" id="ARBA00022833"/>
    </source>
</evidence>
<dbReference type="InterPro" id="IPR000315">
    <property type="entry name" value="Znf_B-box"/>
</dbReference>
<gene>
    <name evidence="6" type="ORF">D5F01_LYC22806</name>
</gene>
<dbReference type="CDD" id="cd19802">
    <property type="entry name" value="Bbox1_TRIM8-like"/>
    <property type="match status" value="1"/>
</dbReference>
<dbReference type="Gene3D" id="2.60.120.920">
    <property type="match status" value="1"/>
</dbReference>
<dbReference type="PANTHER" id="PTHR25465:SF31">
    <property type="entry name" value="RING-TYPE DOMAIN-CONTAINING PROTEIN"/>
    <property type="match status" value="1"/>
</dbReference>
<dbReference type="Gene3D" id="3.30.160.60">
    <property type="entry name" value="Classic Zinc Finger"/>
    <property type="match status" value="2"/>
</dbReference>
<dbReference type="PANTHER" id="PTHR25465">
    <property type="entry name" value="B-BOX DOMAIN CONTAINING"/>
    <property type="match status" value="1"/>
</dbReference>
<dbReference type="CDD" id="cd19769">
    <property type="entry name" value="Bbox2_TRIM16-like"/>
    <property type="match status" value="2"/>
</dbReference>
<dbReference type="InterPro" id="IPR043136">
    <property type="entry name" value="B30.2/SPRY_sf"/>
</dbReference>
<accession>A0A6G0HJ80</accession>
<keyword evidence="2 4" id="KW-0863">Zinc-finger</keyword>
<dbReference type="SMART" id="SM00336">
    <property type="entry name" value="BBOX"/>
    <property type="match status" value="2"/>
</dbReference>
<evidence type="ECO:0000313" key="6">
    <source>
        <dbReference type="EMBL" id="KAE8279220.1"/>
    </source>
</evidence>
<protein>
    <recommendedName>
        <fullName evidence="5">B box-type domain-containing protein</fullName>
    </recommendedName>
</protein>
<evidence type="ECO:0000259" key="5">
    <source>
        <dbReference type="PROSITE" id="PS50119"/>
    </source>
</evidence>
<dbReference type="InterPro" id="IPR013320">
    <property type="entry name" value="ConA-like_dom_sf"/>
</dbReference>
<sequence>MSDNIQKDPQVILCDMCTEEDRKPARKTCMKCEISMCVQHLQAHLTTPVLLQTHPLTEPMSSCGTTKCPQHGKLLEYYCLDDMTCVCVSCAIEDQHRLHNMKTFSTAHKELMEKLNAEQQVKTDDENVSLEKWEKSEREKLGRSSVRLIEAVTKLRDMALTSVQSSVSARMTSLKTSKNSMQAAQNEKDTYRFLQMYSQVHQDVEKAKAVALRKGLEPGADRDKLVKEMRENGEKILEQADDLWGSLLTLVDPENHQELLPTSSDQSQQGATIRILRTLFNIEYYSRKYIQGLPASENMSDNIQKDPQVILCEMCTEEDRKPARKTCMKCEISMCVQHLQAHLTTPVLLQTHPLTDPMSACGTTKCPQHGKLLEYYCLDDMTCVCVSCASEDQHRLHNMKTFSTAHKELMENLNAEQQALLVKTDDENVSLEKWEKSEREKLGHSSVRLIDAVTKLRDMALTSVQSSVSARMTSLKTSKNSMQAAQNEKDAYRFLQMYSQVRQDVEKAKAVNLRKGLEPGTDRDKLVKEMRENGEKMVKQADDLWGSLLTLVDPENHQELLPTTSRQMFEPKNLSPAMSLSKDKRMVFYNSWLGQCSATLLISSTQSVHSLSARSPNIQRWAISLSRDYDWTIGLCDKDSVNNIMGGTVYGLCCKDNKLSSLMKDYQEFGQQKTVLSALVSRQDEDKAQPEMVEVFWNVVASSLSFFSRCRQHQSKEIITIKMSLDTLNLVPFVQLVERSQNMSQPQLQLQKAYDRSDSQPNRMYSYVVVHCSYQDNCCCEACINSVYSTEVVCELQ</sequence>
<dbReference type="InterPro" id="IPR051051">
    <property type="entry name" value="E3_ubiq-ligase_TRIM/RNF"/>
</dbReference>
<dbReference type="SUPFAM" id="SSF49899">
    <property type="entry name" value="Concanavalin A-like lectins/glucanases"/>
    <property type="match status" value="1"/>
</dbReference>
<evidence type="ECO:0000313" key="7">
    <source>
        <dbReference type="Proteomes" id="UP000424527"/>
    </source>
</evidence>
<dbReference type="Gene3D" id="4.10.830.40">
    <property type="match status" value="2"/>
</dbReference>
<dbReference type="Pfam" id="PF00643">
    <property type="entry name" value="zf-B_box"/>
    <property type="match status" value="2"/>
</dbReference>
<keyword evidence="1" id="KW-0479">Metal-binding</keyword>
<proteinExistence type="predicted"/>
<dbReference type="GO" id="GO:0008270">
    <property type="term" value="F:zinc ion binding"/>
    <property type="evidence" value="ECO:0007669"/>
    <property type="project" value="UniProtKB-KW"/>
</dbReference>
<reference evidence="6 7" key="1">
    <citation type="submission" date="2019-07" db="EMBL/GenBank/DDBJ databases">
        <title>Chromosome genome assembly for large yellow croaker.</title>
        <authorList>
            <person name="Xiao S."/>
        </authorList>
    </citation>
    <scope>NUCLEOTIDE SEQUENCE [LARGE SCALE GENOMIC DNA]</scope>
    <source>
        <strain evidence="6">JMULYC20181020</strain>
        <tissue evidence="6">Muscle</tissue>
    </source>
</reference>
<dbReference type="EMBL" id="REGW02000023">
    <property type="protein sequence ID" value="KAE8279220.1"/>
    <property type="molecule type" value="Genomic_DNA"/>
</dbReference>
<name>A0A6G0HJ80_LARCR</name>
<organism evidence="6 7">
    <name type="scientific">Larimichthys crocea</name>
    <name type="common">Large yellow croaker</name>
    <name type="synonym">Pseudosciaena crocea</name>
    <dbReference type="NCBI Taxonomy" id="215358"/>
    <lineage>
        <taxon>Eukaryota</taxon>
        <taxon>Metazoa</taxon>
        <taxon>Chordata</taxon>
        <taxon>Craniata</taxon>
        <taxon>Vertebrata</taxon>
        <taxon>Euteleostomi</taxon>
        <taxon>Actinopterygii</taxon>
        <taxon>Neopterygii</taxon>
        <taxon>Teleostei</taxon>
        <taxon>Neoteleostei</taxon>
        <taxon>Acanthomorphata</taxon>
        <taxon>Eupercaria</taxon>
        <taxon>Sciaenidae</taxon>
        <taxon>Larimichthys</taxon>
    </lineage>
</organism>
<evidence type="ECO:0000256" key="1">
    <source>
        <dbReference type="ARBA" id="ARBA00022723"/>
    </source>
</evidence>
<feature type="domain" description="B box-type" evidence="5">
    <location>
        <begin position="366"/>
        <end position="402"/>
    </location>
</feature>
<feature type="domain" description="B box-type" evidence="5">
    <location>
        <begin position="68"/>
        <end position="104"/>
    </location>
</feature>
<comment type="caution">
    <text evidence="6">The sequence shown here is derived from an EMBL/GenBank/DDBJ whole genome shotgun (WGS) entry which is preliminary data.</text>
</comment>
<dbReference type="SUPFAM" id="SSF57845">
    <property type="entry name" value="B-box zinc-binding domain"/>
    <property type="match status" value="2"/>
</dbReference>
<evidence type="ECO:0000256" key="4">
    <source>
        <dbReference type="PROSITE-ProRule" id="PRU00024"/>
    </source>
</evidence>
<dbReference type="Proteomes" id="UP000424527">
    <property type="component" value="Unassembled WGS sequence"/>
</dbReference>